<dbReference type="RefSeq" id="WP_273739343.1">
    <property type="nucleotide sequence ID" value="NZ_JAQIVI010000240.1"/>
</dbReference>
<evidence type="ECO:0000259" key="2">
    <source>
        <dbReference type="Pfam" id="PF26492"/>
    </source>
</evidence>
<dbReference type="InterPro" id="IPR058474">
    <property type="entry name" value="DUF8160"/>
</dbReference>
<evidence type="ECO:0000313" key="3">
    <source>
        <dbReference type="EMBL" id="MFC6766379.1"/>
    </source>
</evidence>
<gene>
    <name evidence="3" type="ORF">ACFQE6_15700</name>
</gene>
<accession>A0ABD5SPC1</accession>
<dbReference type="Pfam" id="PF26492">
    <property type="entry name" value="DUF8160"/>
    <property type="match status" value="1"/>
</dbReference>
<proteinExistence type="predicted"/>
<protein>
    <recommendedName>
        <fullName evidence="2">DUF8160 domain-containing protein</fullName>
    </recommendedName>
</protein>
<name>A0ABD5SPC1_9EURY</name>
<dbReference type="EMBL" id="JBHSWV010000240">
    <property type="protein sequence ID" value="MFC6766379.1"/>
    <property type="molecule type" value="Genomic_DNA"/>
</dbReference>
<comment type="caution">
    <text evidence="3">The sequence shown here is derived from an EMBL/GenBank/DDBJ whole genome shotgun (WGS) entry which is preliminary data.</text>
</comment>
<keyword evidence="4" id="KW-1185">Reference proteome</keyword>
<evidence type="ECO:0000313" key="4">
    <source>
        <dbReference type="Proteomes" id="UP001596383"/>
    </source>
</evidence>
<feature type="domain" description="DUF8160" evidence="2">
    <location>
        <begin position="34"/>
        <end position="145"/>
    </location>
</feature>
<feature type="compositionally biased region" description="Basic and acidic residues" evidence="1">
    <location>
        <begin position="1"/>
        <end position="19"/>
    </location>
</feature>
<feature type="compositionally biased region" description="Acidic residues" evidence="1">
    <location>
        <begin position="20"/>
        <end position="29"/>
    </location>
</feature>
<organism evidence="3 4">
    <name type="scientific">Natrinema soli</name>
    <dbReference type="NCBI Taxonomy" id="1930624"/>
    <lineage>
        <taxon>Archaea</taxon>
        <taxon>Methanobacteriati</taxon>
        <taxon>Methanobacteriota</taxon>
        <taxon>Stenosarchaea group</taxon>
        <taxon>Halobacteria</taxon>
        <taxon>Halobacteriales</taxon>
        <taxon>Natrialbaceae</taxon>
        <taxon>Natrinema</taxon>
    </lineage>
</organism>
<feature type="compositionally biased region" description="Low complexity" evidence="1">
    <location>
        <begin position="70"/>
        <end position="82"/>
    </location>
</feature>
<reference evidence="3 4" key="1">
    <citation type="journal article" date="2019" name="Int. J. Syst. Evol. Microbiol.">
        <title>The Global Catalogue of Microorganisms (GCM) 10K type strain sequencing project: providing services to taxonomists for standard genome sequencing and annotation.</title>
        <authorList>
            <consortium name="The Broad Institute Genomics Platform"/>
            <consortium name="The Broad Institute Genome Sequencing Center for Infectious Disease"/>
            <person name="Wu L."/>
            <person name="Ma J."/>
        </authorList>
    </citation>
    <scope>NUCLEOTIDE SEQUENCE [LARGE SCALE GENOMIC DNA]</scope>
    <source>
        <strain evidence="3 4">LMG 29247</strain>
    </source>
</reference>
<dbReference type="Proteomes" id="UP001596383">
    <property type="component" value="Unassembled WGS sequence"/>
</dbReference>
<feature type="region of interest" description="Disordered" evidence="1">
    <location>
        <begin position="1"/>
        <end position="97"/>
    </location>
</feature>
<dbReference type="AlphaFoldDB" id="A0ABD5SPC1"/>
<sequence>MSEKHDRDPFNARYDRDDTGEQTEVEGDSVSETSNSSKTSEKKKKNMPKEGDVPSDSSETSKTSKKPETSESSNSDESSGTSKSGGDGLPPVRERKNINMYIADDDLVEDFKLRYQELNLQWQREHGEELAKNDDFYPALLRSALNETTIAEELDLD</sequence>
<evidence type="ECO:0000256" key="1">
    <source>
        <dbReference type="SAM" id="MobiDB-lite"/>
    </source>
</evidence>